<evidence type="ECO:0000256" key="1">
    <source>
        <dbReference type="SAM" id="MobiDB-lite"/>
    </source>
</evidence>
<feature type="region of interest" description="Disordered" evidence="1">
    <location>
        <begin position="121"/>
        <end position="322"/>
    </location>
</feature>
<dbReference type="Proteomes" id="UP000195570">
    <property type="component" value="Unassembled WGS sequence"/>
</dbReference>
<dbReference type="RefSeq" id="XP_067077435.1">
    <property type="nucleotide sequence ID" value="XM_067221334.1"/>
</dbReference>
<organism evidence="2 3">
    <name type="scientific">Trypanosoma equiperdum</name>
    <dbReference type="NCBI Taxonomy" id="5694"/>
    <lineage>
        <taxon>Eukaryota</taxon>
        <taxon>Discoba</taxon>
        <taxon>Euglenozoa</taxon>
        <taxon>Kinetoplastea</taxon>
        <taxon>Metakinetoplastina</taxon>
        <taxon>Trypanosomatida</taxon>
        <taxon>Trypanosomatidae</taxon>
        <taxon>Trypanosoma</taxon>
    </lineage>
</organism>
<protein>
    <recommendedName>
        <fullName evidence="4">DNA polymerase delta subunit 3</fullName>
    </recommendedName>
</protein>
<comment type="caution">
    <text evidence="2">The sequence shown here is derived from an EMBL/GenBank/DDBJ whole genome shotgun (WGS) entry which is preliminary data.</text>
</comment>
<evidence type="ECO:0000313" key="3">
    <source>
        <dbReference type="Proteomes" id="UP000195570"/>
    </source>
</evidence>
<reference evidence="2" key="1">
    <citation type="submission" date="2016-09" db="EMBL/GenBank/DDBJ databases">
        <authorList>
            <person name="Hebert L."/>
            <person name="Moumen B."/>
        </authorList>
    </citation>
    <scope>NUCLEOTIDE SEQUENCE [LARGE SCALE GENOMIC DNA]</scope>
    <source>
        <strain evidence="2">OVI</strain>
    </source>
</reference>
<evidence type="ECO:0008006" key="4">
    <source>
        <dbReference type="Google" id="ProtNLM"/>
    </source>
</evidence>
<proteinExistence type="predicted"/>
<feature type="compositionally biased region" description="Basic and acidic residues" evidence="1">
    <location>
        <begin position="130"/>
        <end position="142"/>
    </location>
</feature>
<keyword evidence="3" id="KW-1185">Reference proteome</keyword>
<dbReference type="GeneID" id="92380263"/>
<gene>
    <name evidence="2" type="ORF">TEOVI_000632900</name>
</gene>
<feature type="compositionally biased region" description="Basic and acidic residues" evidence="1">
    <location>
        <begin position="154"/>
        <end position="183"/>
    </location>
</feature>
<dbReference type="VEuPathDB" id="TriTrypDB:TEOVI_000632900"/>
<feature type="compositionally biased region" description="Basic residues" evidence="1">
    <location>
        <begin position="234"/>
        <end position="244"/>
    </location>
</feature>
<name>A0A1G4I2M8_TRYEQ</name>
<evidence type="ECO:0000313" key="2">
    <source>
        <dbReference type="EMBL" id="SCU65923.1"/>
    </source>
</evidence>
<feature type="compositionally biased region" description="Basic and acidic residues" evidence="1">
    <location>
        <begin position="222"/>
        <end position="233"/>
    </location>
</feature>
<dbReference type="EMBL" id="CZPT02000457">
    <property type="protein sequence ID" value="SCU65923.1"/>
    <property type="molecule type" value="Genomic_DNA"/>
</dbReference>
<feature type="compositionally biased region" description="Low complexity" evidence="1">
    <location>
        <begin position="257"/>
        <end position="280"/>
    </location>
</feature>
<accession>A0A1G4I2M8</accession>
<sequence length="510" mass="55149">MSPLDLLQQVESSYFVHASEVPLPKADVRAAFENIATSKEGYEVLFTVTGRGTEPHSTVVYLCSGAAAAEWTRETLNEASVEVYALRKRGPASAFQPRKTRPALVPRNGVVQRERKLVPVLVNDDFPPPVKKERSPEPKPSVKEAPSPPPPTEEPMKRLEEENVVKNVEEEEKNRMDEMERGKNPAPVSLSGAAAEGAPKLIPKESGGKKQQTLLGMPVGGAKRDRLIEDSKKASPKAKKPRTQSKKEAKVGEATTSLMKLAKASKKSSLTGSSSAAAAANGCNTDNAKSSRDILDDEEQSDGSSRGNRSPHRDEGLLDDPEPVLEVAFTPAENDEIILCDNAPPMIFCAPEPTSSPLKRDPHRTQAANGNAALSAHPKLTGFFQPEVIAFQKEYSRELETDTVFEGGEYICSDRVVYRHVKTGAVLSEEEYHKKSAELMRTCVATEQKSTHDAGSKNPLAVGGGGKASAKVAVERRGPPKVERQGATPQKNLMSFFGAVALKPSADTNR</sequence>
<feature type="region of interest" description="Disordered" evidence="1">
    <location>
        <begin position="448"/>
        <end position="489"/>
    </location>
</feature>
<feature type="compositionally biased region" description="Basic and acidic residues" evidence="1">
    <location>
        <begin position="473"/>
        <end position="484"/>
    </location>
</feature>
<dbReference type="AlphaFoldDB" id="A0A1G4I2M8"/>